<dbReference type="OrthoDB" id="3532875at2759"/>
<accession>A0A2J6RYZ4</accession>
<dbReference type="EMBL" id="KZ613942">
    <property type="protein sequence ID" value="PMD43728.1"/>
    <property type="molecule type" value="Genomic_DNA"/>
</dbReference>
<proteinExistence type="predicted"/>
<dbReference type="AlphaFoldDB" id="A0A2J6RYZ4"/>
<evidence type="ECO:0000313" key="1">
    <source>
        <dbReference type="EMBL" id="PMD43728.1"/>
    </source>
</evidence>
<protein>
    <submittedName>
        <fullName evidence="1">Uncharacterized protein</fullName>
    </submittedName>
</protein>
<sequence>MDSIGGQSGNKNYDHSHELYLYPQPASEDTGFACNADASKQANGCELLEDKILSEMAFPITGTAMTTQDMVLQPPRWLQEQNSQAAMNSFGFATSNSGFETVNLTPGDGLSLEAFLDGYHPPDSSGEWRKATLQDFQKSNSAFGSQQGQSHTVALSAGLRADSWPKALEDYLMASKKRNCTFPEISANMLQEFGIERSANVLSKKYRMILERDAEDNGIMQFLTGATPSLLRVLQDEMNKLDPKIMNEELRREVWAELQRRLPKLVRSVALQTRMGA</sequence>
<organism evidence="1 2">
    <name type="scientific">Hyaloscypha variabilis (strain UAMH 11265 / GT02V1 / F)</name>
    <name type="common">Meliniomyces variabilis</name>
    <dbReference type="NCBI Taxonomy" id="1149755"/>
    <lineage>
        <taxon>Eukaryota</taxon>
        <taxon>Fungi</taxon>
        <taxon>Dikarya</taxon>
        <taxon>Ascomycota</taxon>
        <taxon>Pezizomycotina</taxon>
        <taxon>Leotiomycetes</taxon>
        <taxon>Helotiales</taxon>
        <taxon>Hyaloscyphaceae</taxon>
        <taxon>Hyaloscypha</taxon>
        <taxon>Hyaloscypha variabilis</taxon>
    </lineage>
</organism>
<dbReference type="Proteomes" id="UP000235786">
    <property type="component" value="Unassembled WGS sequence"/>
</dbReference>
<keyword evidence="2" id="KW-1185">Reference proteome</keyword>
<evidence type="ECO:0000313" key="2">
    <source>
        <dbReference type="Proteomes" id="UP000235786"/>
    </source>
</evidence>
<gene>
    <name evidence="1" type="ORF">L207DRAFT_564348</name>
</gene>
<reference evidence="1 2" key="1">
    <citation type="submission" date="2016-04" db="EMBL/GenBank/DDBJ databases">
        <title>A degradative enzymes factory behind the ericoid mycorrhizal symbiosis.</title>
        <authorList>
            <consortium name="DOE Joint Genome Institute"/>
            <person name="Martino E."/>
            <person name="Morin E."/>
            <person name="Grelet G."/>
            <person name="Kuo A."/>
            <person name="Kohler A."/>
            <person name="Daghino S."/>
            <person name="Barry K."/>
            <person name="Choi C."/>
            <person name="Cichocki N."/>
            <person name="Clum A."/>
            <person name="Copeland A."/>
            <person name="Hainaut M."/>
            <person name="Haridas S."/>
            <person name="Labutti K."/>
            <person name="Lindquist E."/>
            <person name="Lipzen A."/>
            <person name="Khouja H.-R."/>
            <person name="Murat C."/>
            <person name="Ohm R."/>
            <person name="Olson A."/>
            <person name="Spatafora J."/>
            <person name="Veneault-Fourrey C."/>
            <person name="Henrissat B."/>
            <person name="Grigoriev I."/>
            <person name="Martin F."/>
            <person name="Perotto S."/>
        </authorList>
    </citation>
    <scope>NUCLEOTIDE SEQUENCE [LARGE SCALE GENOMIC DNA]</scope>
    <source>
        <strain evidence="1 2">F</strain>
    </source>
</reference>
<name>A0A2J6RYZ4_HYAVF</name>